<evidence type="ECO:0000313" key="10">
    <source>
        <dbReference type="EMBL" id="SPP73033.1"/>
    </source>
</evidence>
<dbReference type="PROSITE" id="PS50980">
    <property type="entry name" value="COA_CT_NTER"/>
    <property type="match status" value="1"/>
</dbReference>
<dbReference type="Pfam" id="PF01039">
    <property type="entry name" value="Carboxyl_trans"/>
    <property type="match status" value="1"/>
</dbReference>
<dbReference type="UniPathway" id="UPA00363">
    <property type="reaction ID" value="UER00861"/>
</dbReference>
<dbReference type="SUPFAM" id="SSF52096">
    <property type="entry name" value="ClpP/crotonase"/>
    <property type="match status" value="2"/>
</dbReference>
<evidence type="ECO:0000256" key="2">
    <source>
        <dbReference type="ARBA" id="ARBA00025711"/>
    </source>
</evidence>
<dbReference type="InterPro" id="IPR029045">
    <property type="entry name" value="ClpP/crotonase-like_dom_sf"/>
</dbReference>
<name>A0A3B0J255_DROGU</name>
<evidence type="ECO:0000256" key="7">
    <source>
        <dbReference type="ARBA" id="ARBA00052347"/>
    </source>
</evidence>
<evidence type="ECO:0000259" key="8">
    <source>
        <dbReference type="PROSITE" id="PS50980"/>
    </source>
</evidence>
<organism evidence="10 11">
    <name type="scientific">Drosophila guanche</name>
    <name type="common">Fruit fly</name>
    <dbReference type="NCBI Taxonomy" id="7266"/>
    <lineage>
        <taxon>Eukaryota</taxon>
        <taxon>Metazoa</taxon>
        <taxon>Ecdysozoa</taxon>
        <taxon>Arthropoda</taxon>
        <taxon>Hexapoda</taxon>
        <taxon>Insecta</taxon>
        <taxon>Pterygota</taxon>
        <taxon>Neoptera</taxon>
        <taxon>Endopterygota</taxon>
        <taxon>Diptera</taxon>
        <taxon>Brachycera</taxon>
        <taxon>Muscomorpha</taxon>
        <taxon>Ephydroidea</taxon>
        <taxon>Drosophilidae</taxon>
        <taxon>Drosophila</taxon>
        <taxon>Sophophora</taxon>
    </lineage>
</organism>
<dbReference type="PANTHER" id="PTHR22855">
    <property type="entry name" value="ACETYL, PROPIONYL, PYRUVATE, AND GLUTACONYL CARBOXYLASE-RELATED"/>
    <property type="match status" value="1"/>
</dbReference>
<proteinExistence type="inferred from homology"/>
<dbReference type="InterPro" id="IPR034733">
    <property type="entry name" value="AcCoA_carboxyl_beta"/>
</dbReference>
<dbReference type="GO" id="GO:0004485">
    <property type="term" value="F:methylcrotonoyl-CoA carboxylase activity"/>
    <property type="evidence" value="ECO:0007669"/>
    <property type="project" value="UniProtKB-EC"/>
</dbReference>
<dbReference type="GO" id="GO:1905202">
    <property type="term" value="C:methylcrotonoyl-CoA carboxylase complex"/>
    <property type="evidence" value="ECO:0007669"/>
    <property type="project" value="TreeGrafter"/>
</dbReference>
<dbReference type="FunFam" id="3.90.226.10:FF:000007">
    <property type="entry name" value="Methylcrotonoyl-CoA carboxylase subunit beta"/>
    <property type="match status" value="1"/>
</dbReference>
<dbReference type="InterPro" id="IPR011763">
    <property type="entry name" value="COA_CT_C"/>
</dbReference>
<feature type="domain" description="CoA carboxyltransferase C-terminal" evidence="9">
    <location>
        <begin position="326"/>
        <end position="434"/>
    </location>
</feature>
<dbReference type="InterPro" id="IPR045190">
    <property type="entry name" value="MCCB/AccD1-like"/>
</dbReference>
<evidence type="ECO:0000259" key="9">
    <source>
        <dbReference type="PROSITE" id="PS50989"/>
    </source>
</evidence>
<protein>
    <recommendedName>
        <fullName evidence="3">methylcrotonoyl-CoA carboxylase</fullName>
        <ecNumber evidence="3">6.4.1.4</ecNumber>
    </recommendedName>
    <alternativeName>
        <fullName evidence="6">3-methylcrotonyl-CoA carboxylase 2</fullName>
    </alternativeName>
    <alternativeName>
        <fullName evidence="4">3-methylcrotonyl-CoA carboxylase non-biotin-containing subunit</fullName>
    </alternativeName>
    <alternativeName>
        <fullName evidence="5">3-methylcrotonyl-CoA:carbon dioxide ligase subunit beta</fullName>
    </alternativeName>
</protein>
<evidence type="ECO:0000256" key="4">
    <source>
        <dbReference type="ARBA" id="ARBA00031109"/>
    </source>
</evidence>
<dbReference type="GO" id="GO:0006552">
    <property type="term" value="P:L-leucine catabolic process"/>
    <property type="evidence" value="ECO:0007669"/>
    <property type="project" value="UniProtKB-UniPathway"/>
</dbReference>
<dbReference type="GO" id="GO:0005739">
    <property type="term" value="C:mitochondrion"/>
    <property type="evidence" value="ECO:0007669"/>
    <property type="project" value="TreeGrafter"/>
</dbReference>
<dbReference type="InterPro" id="IPR011762">
    <property type="entry name" value="COA_CT_N"/>
</dbReference>
<dbReference type="Gene3D" id="3.90.226.10">
    <property type="entry name" value="2-enoyl-CoA Hydratase, Chain A, domain 1"/>
    <property type="match status" value="2"/>
</dbReference>
<evidence type="ECO:0000256" key="6">
    <source>
        <dbReference type="ARBA" id="ARBA00031404"/>
    </source>
</evidence>
<comment type="catalytic activity">
    <reaction evidence="7">
        <text>3-methylbut-2-enoyl-CoA + hydrogencarbonate + ATP = 3-methyl-(2E)-glutaconyl-CoA + ADP + phosphate + H(+)</text>
        <dbReference type="Rhea" id="RHEA:13589"/>
        <dbReference type="ChEBI" id="CHEBI:15378"/>
        <dbReference type="ChEBI" id="CHEBI:17544"/>
        <dbReference type="ChEBI" id="CHEBI:30616"/>
        <dbReference type="ChEBI" id="CHEBI:43474"/>
        <dbReference type="ChEBI" id="CHEBI:57344"/>
        <dbReference type="ChEBI" id="CHEBI:57346"/>
        <dbReference type="ChEBI" id="CHEBI:456216"/>
        <dbReference type="EC" id="6.4.1.4"/>
    </reaction>
</comment>
<keyword evidence="11" id="KW-1185">Reference proteome</keyword>
<evidence type="ECO:0000256" key="3">
    <source>
        <dbReference type="ARBA" id="ARBA00026116"/>
    </source>
</evidence>
<evidence type="ECO:0000256" key="1">
    <source>
        <dbReference type="ARBA" id="ARBA00006102"/>
    </source>
</evidence>
<feature type="domain" description="CoA carboxyltransferase N-terminal" evidence="8">
    <location>
        <begin position="51"/>
        <end position="308"/>
    </location>
</feature>
<dbReference type="AlphaFoldDB" id="A0A3B0J255"/>
<reference evidence="11" key="1">
    <citation type="submission" date="2018-01" db="EMBL/GenBank/DDBJ databases">
        <authorList>
            <person name="Alioto T."/>
            <person name="Alioto T."/>
        </authorList>
    </citation>
    <scope>NUCLEOTIDE SEQUENCE [LARGE SCALE GENOMIC DNA]</scope>
</reference>
<dbReference type="EMBL" id="OUUW01000001">
    <property type="protein sequence ID" value="SPP73033.1"/>
    <property type="molecule type" value="Genomic_DNA"/>
</dbReference>
<dbReference type="PROSITE" id="PS50989">
    <property type="entry name" value="COA_CT_CTER"/>
    <property type="match status" value="1"/>
</dbReference>
<comment type="similarity">
    <text evidence="1">Belongs to the AccD/PCCB family.</text>
</comment>
<dbReference type="EC" id="6.4.1.4" evidence="3"/>
<evidence type="ECO:0000313" key="11">
    <source>
        <dbReference type="Proteomes" id="UP000268350"/>
    </source>
</evidence>
<evidence type="ECO:0000256" key="5">
    <source>
        <dbReference type="ARBA" id="ARBA00031237"/>
    </source>
</evidence>
<dbReference type="PANTHER" id="PTHR22855:SF13">
    <property type="entry name" value="METHYLCROTONOYL-COA CARBOXYLASE BETA CHAIN, MITOCHONDRIAL"/>
    <property type="match status" value="1"/>
</dbReference>
<comment type="pathway">
    <text evidence="2">Amino-acid degradation; L-leucine degradation; (S)-3-hydroxy-3-methylglutaryl-CoA from 3-isovaleryl-CoA: step 2/3.</text>
</comment>
<accession>A0A3B0J255</accession>
<dbReference type="OrthoDB" id="439921at2759"/>
<gene>
    <name evidence="10" type="ORF">DGUA_6G000438</name>
</gene>
<dbReference type="Proteomes" id="UP000268350">
    <property type="component" value="Unassembled WGS sequence"/>
</dbReference>
<sequence length="434" mass="46742">MLRLNILLRNAVSTNLLRSQTTRLLHVGDANVLPSEVDKQSAEYKDNASEMGKLVTELRNLTSQVLTGGGQKANDRHTSRGKLLARERINLLLDKGSPFLELSALAGHELYGEEVVNSGGIVTGVGRVCGTECVVVANDATVKGGSYYPITVKKHLRAQEVAQENRLPCIYLVDSGGANLPRQAEVFPDKLHFGRIFYNQAIMSGQGIPQIAVVMGSCTAGGAYVPAMADESIIVKKQGTIFLAGPPLVKAATGEEVSAEDLGGADLHCKTSGVTDHYAVDDEHALYLARQIVSNLNLPATNSYNAQLLHSSQANFREGNASANSTVEEPRYDPRELYGIVGPNLTKSFDVREVIARIVDGSRFTEFKKLYGETLVCGFAKLYGQTVGIVGNNGVLFSESALKGAHFIQLCSQRKIPLVFLQNITGEISVQAPV</sequence>